<reference evidence="2 3" key="1">
    <citation type="journal article" date="2016" name="Nat. Commun.">
        <title>Thousands of microbial genomes shed light on interconnected biogeochemical processes in an aquifer system.</title>
        <authorList>
            <person name="Anantharaman K."/>
            <person name="Brown C.T."/>
            <person name="Hug L.A."/>
            <person name="Sharon I."/>
            <person name="Castelle C.J."/>
            <person name="Probst A.J."/>
            <person name="Thomas B.C."/>
            <person name="Singh A."/>
            <person name="Wilkins M.J."/>
            <person name="Karaoz U."/>
            <person name="Brodie E.L."/>
            <person name="Williams K.H."/>
            <person name="Hubbard S.S."/>
            <person name="Banfield J.F."/>
        </authorList>
    </citation>
    <scope>NUCLEOTIDE SEQUENCE [LARGE SCALE GENOMIC DNA]</scope>
</reference>
<keyword evidence="1" id="KW-0812">Transmembrane</keyword>
<comment type="caution">
    <text evidence="2">The sequence shown here is derived from an EMBL/GenBank/DDBJ whole genome shotgun (WGS) entry which is preliminary data.</text>
</comment>
<organism evidence="2 3">
    <name type="scientific">Candidatus Taylorbacteria bacterium RIFCSPLOWO2_01_FULL_44_26</name>
    <dbReference type="NCBI Taxonomy" id="1802318"/>
    <lineage>
        <taxon>Bacteria</taxon>
        <taxon>Candidatus Tayloriibacteriota</taxon>
    </lineage>
</organism>
<feature type="transmembrane region" description="Helical" evidence="1">
    <location>
        <begin position="12"/>
        <end position="32"/>
    </location>
</feature>
<accession>A0A1G2N4T7</accession>
<evidence type="ECO:0000313" key="2">
    <source>
        <dbReference type="EMBL" id="OHA31195.1"/>
    </source>
</evidence>
<name>A0A1G2N4T7_9BACT</name>
<protein>
    <submittedName>
        <fullName evidence="2">Uncharacterized protein</fullName>
    </submittedName>
</protein>
<sequence>MITNKIQIRMKTKLTSIIGFHIGFILITLWLWPAVGAQAIPIAQALPVGSADILRNFALGQVTHGSRVVTAPSLDYQWPESITYTSVIGSGAEEVLDKLFDVEFKYRLINPVDTVTGYVYLYDTEDNLLFYGIANFTAADLEKGKPQYNIWMQEIPLTGLKDIESAEVLAIDEKGQTARRYPLNIKNGHPLFPPWMAGAPNGIMVIRSKDGLLTRYDLSNPVTETPGTTTEGESAWKIDGHYVFGKFNCPVGTCSSPATVTVKITELWTRPTVLLRFTEGQIIIFDVMGFVQNQGGTNFERPFGFRLEQVNGPLAGGGILSTTESTQVSLPTSGDYRIYFEWKEFGESGTLYTGPEFPEKSEVISTSVTIP</sequence>
<proteinExistence type="predicted"/>
<dbReference type="AlphaFoldDB" id="A0A1G2N4T7"/>
<evidence type="ECO:0000256" key="1">
    <source>
        <dbReference type="SAM" id="Phobius"/>
    </source>
</evidence>
<keyword evidence="1" id="KW-1133">Transmembrane helix</keyword>
<dbReference type="EMBL" id="MHRW01000007">
    <property type="protein sequence ID" value="OHA31195.1"/>
    <property type="molecule type" value="Genomic_DNA"/>
</dbReference>
<dbReference type="Proteomes" id="UP000176365">
    <property type="component" value="Unassembled WGS sequence"/>
</dbReference>
<gene>
    <name evidence="2" type="ORF">A3B11_00660</name>
</gene>
<evidence type="ECO:0000313" key="3">
    <source>
        <dbReference type="Proteomes" id="UP000176365"/>
    </source>
</evidence>
<keyword evidence="1" id="KW-0472">Membrane</keyword>